<dbReference type="EMBL" id="WMBB01000001">
    <property type="protein sequence ID" value="MTE11192.1"/>
    <property type="molecule type" value="Genomic_DNA"/>
</dbReference>
<keyword evidence="3" id="KW-1185">Reference proteome</keyword>
<feature type="region of interest" description="Disordered" evidence="1">
    <location>
        <begin position="33"/>
        <end position="54"/>
    </location>
</feature>
<evidence type="ECO:0000313" key="3">
    <source>
        <dbReference type="Proteomes" id="UP000432464"/>
    </source>
</evidence>
<accession>A0A6I3KMK7</accession>
<evidence type="ECO:0000256" key="1">
    <source>
        <dbReference type="SAM" id="MobiDB-lite"/>
    </source>
</evidence>
<dbReference type="RefSeq" id="WP_154785779.1">
    <property type="nucleotide sequence ID" value="NZ_WMBB01000001.1"/>
</dbReference>
<organism evidence="2 3">
    <name type="scientific">Nocardia aurantiaca</name>
    <dbReference type="NCBI Taxonomy" id="2675850"/>
    <lineage>
        <taxon>Bacteria</taxon>
        <taxon>Bacillati</taxon>
        <taxon>Actinomycetota</taxon>
        <taxon>Actinomycetes</taxon>
        <taxon>Mycobacteriales</taxon>
        <taxon>Nocardiaceae</taxon>
        <taxon>Nocardia</taxon>
    </lineage>
</organism>
<comment type="caution">
    <text evidence="2">The sequence shown here is derived from an EMBL/GenBank/DDBJ whole genome shotgun (WGS) entry which is preliminary data.</text>
</comment>
<proteinExistence type="predicted"/>
<reference evidence="2 3" key="1">
    <citation type="submission" date="2019-11" db="EMBL/GenBank/DDBJ databases">
        <title>Nocardia sp. nov. CT2-14 isolated from soil.</title>
        <authorList>
            <person name="Kanchanasin P."/>
            <person name="Tanasupawat S."/>
            <person name="Yuki M."/>
            <person name="Kudo T."/>
        </authorList>
    </citation>
    <scope>NUCLEOTIDE SEQUENCE [LARGE SCALE GENOMIC DNA]</scope>
    <source>
        <strain evidence="2 3">CT2-14</strain>
    </source>
</reference>
<name>A0A6I3KMK7_9NOCA</name>
<dbReference type="AlphaFoldDB" id="A0A6I3KMK7"/>
<dbReference type="Proteomes" id="UP000432464">
    <property type="component" value="Unassembled WGS sequence"/>
</dbReference>
<gene>
    <name evidence="2" type="ORF">GLP40_00075</name>
</gene>
<sequence>MSTPAAGSTSGRERPCAGGEFMFVARSLPALYGDSPSGRRATDSNHFYDMGAKA</sequence>
<protein>
    <submittedName>
        <fullName evidence="2">Uncharacterized protein</fullName>
    </submittedName>
</protein>
<evidence type="ECO:0000313" key="2">
    <source>
        <dbReference type="EMBL" id="MTE11192.1"/>
    </source>
</evidence>